<accession>A0A9N9A5V6</accession>
<keyword evidence="2" id="KW-1185">Reference proteome</keyword>
<organism evidence="1 2">
    <name type="scientific">Cetraspora pellucida</name>
    <dbReference type="NCBI Taxonomy" id="1433469"/>
    <lineage>
        <taxon>Eukaryota</taxon>
        <taxon>Fungi</taxon>
        <taxon>Fungi incertae sedis</taxon>
        <taxon>Mucoromycota</taxon>
        <taxon>Glomeromycotina</taxon>
        <taxon>Glomeromycetes</taxon>
        <taxon>Diversisporales</taxon>
        <taxon>Gigasporaceae</taxon>
        <taxon>Cetraspora</taxon>
    </lineage>
</organism>
<dbReference type="Proteomes" id="UP000789759">
    <property type="component" value="Unassembled WGS sequence"/>
</dbReference>
<protein>
    <submittedName>
        <fullName evidence="1">8874_t:CDS:1</fullName>
    </submittedName>
</protein>
<dbReference type="EMBL" id="CAJVQA010001571">
    <property type="protein sequence ID" value="CAG8519163.1"/>
    <property type="molecule type" value="Genomic_DNA"/>
</dbReference>
<sequence length="78" mass="9137">MTSKTPDFLKLLKEILFSKKSWTIIAFSEMQRFIGLEHYFLEKAPLKRRSERAQILDIAINLRPIENSLLPMSNPCDL</sequence>
<name>A0A9N9A5V6_9GLOM</name>
<gene>
    <name evidence="1" type="ORF">CPELLU_LOCUS3299</name>
</gene>
<comment type="caution">
    <text evidence="1">The sequence shown here is derived from an EMBL/GenBank/DDBJ whole genome shotgun (WGS) entry which is preliminary data.</text>
</comment>
<reference evidence="1" key="1">
    <citation type="submission" date="2021-06" db="EMBL/GenBank/DDBJ databases">
        <authorList>
            <person name="Kallberg Y."/>
            <person name="Tangrot J."/>
            <person name="Rosling A."/>
        </authorList>
    </citation>
    <scope>NUCLEOTIDE SEQUENCE</scope>
    <source>
        <strain evidence="1">FL966</strain>
    </source>
</reference>
<proteinExistence type="predicted"/>
<evidence type="ECO:0000313" key="2">
    <source>
        <dbReference type="Proteomes" id="UP000789759"/>
    </source>
</evidence>
<evidence type="ECO:0000313" key="1">
    <source>
        <dbReference type="EMBL" id="CAG8519163.1"/>
    </source>
</evidence>
<dbReference type="AlphaFoldDB" id="A0A9N9A5V6"/>